<dbReference type="EMBL" id="VTPC01066356">
    <property type="protein sequence ID" value="KAF2889472.1"/>
    <property type="molecule type" value="Genomic_DNA"/>
</dbReference>
<dbReference type="AlphaFoldDB" id="A0A8K0CQH9"/>
<dbReference type="GO" id="GO:0071818">
    <property type="term" value="C:BAT3 complex"/>
    <property type="evidence" value="ECO:0007669"/>
    <property type="project" value="TreeGrafter"/>
</dbReference>
<dbReference type="PANTHER" id="PTHR15204:SF0">
    <property type="entry name" value="LARGE PROLINE-RICH PROTEIN BAG6"/>
    <property type="match status" value="1"/>
</dbReference>
<dbReference type="GO" id="GO:0051787">
    <property type="term" value="F:misfolded protein binding"/>
    <property type="evidence" value="ECO:0007669"/>
    <property type="project" value="TreeGrafter"/>
</dbReference>
<evidence type="ECO:0000313" key="2">
    <source>
        <dbReference type="EMBL" id="KAF2889472.1"/>
    </source>
</evidence>
<accession>A0A8K0CQH9</accession>
<dbReference type="GO" id="GO:0036503">
    <property type="term" value="P:ERAD pathway"/>
    <property type="evidence" value="ECO:0007669"/>
    <property type="project" value="TreeGrafter"/>
</dbReference>
<name>A0A8K0CQH9_IGNLU</name>
<evidence type="ECO:0000313" key="3">
    <source>
        <dbReference type="Proteomes" id="UP000801492"/>
    </source>
</evidence>
<evidence type="ECO:0000256" key="1">
    <source>
        <dbReference type="SAM" id="MobiDB-lite"/>
    </source>
</evidence>
<comment type="caution">
    <text evidence="2">The sequence shown here is derived from an EMBL/GenBank/DDBJ whole genome shotgun (WGS) entry which is preliminary data.</text>
</comment>
<dbReference type="Proteomes" id="UP000801492">
    <property type="component" value="Unassembled WGS sequence"/>
</dbReference>
<sequence length="172" mass="18907">MQVEEEEILVGTSTSVETEPPRPQINLSDDPDPLPAVVLGSEPWHSQVPADWVPIIARDSQRQRKQTSQPPFSDAYLSGMPSKRRKIVASSKPQGSLPQVITESVRRAVTATGLTNVAPLDVVSQAAGADINIQSAYRDLLRSSVQSGLRDNEDFTPERFPNASNYFNNRPQ</sequence>
<feature type="region of interest" description="Disordered" evidence="1">
    <location>
        <begin position="1"/>
        <end position="36"/>
    </location>
</feature>
<feature type="compositionally biased region" description="Polar residues" evidence="1">
    <location>
        <begin position="162"/>
        <end position="172"/>
    </location>
</feature>
<reference evidence="2" key="1">
    <citation type="submission" date="2019-08" db="EMBL/GenBank/DDBJ databases">
        <title>The genome of the North American firefly Photinus pyralis.</title>
        <authorList>
            <consortium name="Photinus pyralis genome working group"/>
            <person name="Fallon T.R."/>
            <person name="Sander Lower S.E."/>
            <person name="Weng J.-K."/>
        </authorList>
    </citation>
    <scope>NUCLEOTIDE SEQUENCE</scope>
    <source>
        <strain evidence="2">TRF0915ILg1</strain>
        <tissue evidence="2">Whole body</tissue>
    </source>
</reference>
<feature type="region of interest" description="Disordered" evidence="1">
    <location>
        <begin position="146"/>
        <end position="172"/>
    </location>
</feature>
<feature type="region of interest" description="Disordered" evidence="1">
    <location>
        <begin position="58"/>
        <end position="80"/>
    </location>
</feature>
<protein>
    <submittedName>
        <fullName evidence="2">Uncharacterized protein</fullName>
    </submittedName>
</protein>
<dbReference type="OrthoDB" id="1885901at2759"/>
<dbReference type="PANTHER" id="PTHR15204">
    <property type="entry name" value="LARGE PROLINE-RICH PROTEIN BAG6"/>
    <property type="match status" value="1"/>
</dbReference>
<proteinExistence type="predicted"/>
<keyword evidence="3" id="KW-1185">Reference proteome</keyword>
<dbReference type="GO" id="GO:0031593">
    <property type="term" value="F:polyubiquitin modification-dependent protein binding"/>
    <property type="evidence" value="ECO:0007669"/>
    <property type="project" value="TreeGrafter"/>
</dbReference>
<gene>
    <name evidence="2" type="ORF">ILUMI_16701</name>
</gene>
<organism evidence="2 3">
    <name type="scientific">Ignelater luminosus</name>
    <name type="common">Cucubano</name>
    <name type="synonym">Pyrophorus luminosus</name>
    <dbReference type="NCBI Taxonomy" id="2038154"/>
    <lineage>
        <taxon>Eukaryota</taxon>
        <taxon>Metazoa</taxon>
        <taxon>Ecdysozoa</taxon>
        <taxon>Arthropoda</taxon>
        <taxon>Hexapoda</taxon>
        <taxon>Insecta</taxon>
        <taxon>Pterygota</taxon>
        <taxon>Neoptera</taxon>
        <taxon>Endopterygota</taxon>
        <taxon>Coleoptera</taxon>
        <taxon>Polyphaga</taxon>
        <taxon>Elateriformia</taxon>
        <taxon>Elateroidea</taxon>
        <taxon>Elateridae</taxon>
        <taxon>Agrypninae</taxon>
        <taxon>Pyrophorini</taxon>
        <taxon>Ignelater</taxon>
    </lineage>
</organism>